<accession>A0A2P7QNB7</accession>
<dbReference type="EMBL" id="PXYI01000004">
    <property type="protein sequence ID" value="PSJ39462.1"/>
    <property type="molecule type" value="Genomic_DNA"/>
</dbReference>
<reference evidence="1 2" key="1">
    <citation type="submission" date="2018-03" db="EMBL/GenBank/DDBJ databases">
        <title>The draft genome of Sphingosinicella sp. GL-C-18.</title>
        <authorList>
            <person name="Liu L."/>
            <person name="Li L."/>
            <person name="Liang L."/>
            <person name="Zhang X."/>
            <person name="Wang T."/>
        </authorList>
    </citation>
    <scope>NUCLEOTIDE SEQUENCE [LARGE SCALE GENOMIC DNA]</scope>
    <source>
        <strain evidence="1 2">GL-C-18</strain>
    </source>
</reference>
<gene>
    <name evidence="1" type="ORF">C7I55_12680</name>
</gene>
<evidence type="ECO:0000313" key="2">
    <source>
        <dbReference type="Proteomes" id="UP000241167"/>
    </source>
</evidence>
<proteinExistence type="predicted"/>
<evidence type="ECO:0000313" key="1">
    <source>
        <dbReference type="EMBL" id="PSJ39462.1"/>
    </source>
</evidence>
<name>A0A2P7QNB7_9SPHN</name>
<keyword evidence="2" id="KW-1185">Reference proteome</keyword>
<sequence>MRTRLSICLRKRRYPSAEDALAAACRDGLTLRPYRCDRCLQYHLTSRTRGKWFPRRDLGPSTPSS</sequence>
<dbReference type="Proteomes" id="UP000241167">
    <property type="component" value="Unassembled WGS sequence"/>
</dbReference>
<protein>
    <submittedName>
        <fullName evidence="1">Uncharacterized protein</fullName>
    </submittedName>
</protein>
<dbReference type="AlphaFoldDB" id="A0A2P7QNB7"/>
<comment type="caution">
    <text evidence="1">The sequence shown here is derived from an EMBL/GenBank/DDBJ whole genome shotgun (WGS) entry which is preliminary data.</text>
</comment>
<organism evidence="1 2">
    <name type="scientific">Allosphingosinicella deserti</name>
    <dbReference type="NCBI Taxonomy" id="2116704"/>
    <lineage>
        <taxon>Bacteria</taxon>
        <taxon>Pseudomonadati</taxon>
        <taxon>Pseudomonadota</taxon>
        <taxon>Alphaproteobacteria</taxon>
        <taxon>Sphingomonadales</taxon>
        <taxon>Sphingomonadaceae</taxon>
        <taxon>Allosphingosinicella</taxon>
    </lineage>
</organism>